<comment type="caution">
    <text evidence="2">The sequence shown here is derived from an EMBL/GenBank/DDBJ whole genome shotgun (WGS) entry which is preliminary data.</text>
</comment>
<keyword evidence="3" id="KW-1185">Reference proteome</keyword>
<organism evidence="2 3">
    <name type="scientific">Cocos nucifera</name>
    <name type="common">Coconut palm</name>
    <dbReference type="NCBI Taxonomy" id="13894"/>
    <lineage>
        <taxon>Eukaryota</taxon>
        <taxon>Viridiplantae</taxon>
        <taxon>Streptophyta</taxon>
        <taxon>Embryophyta</taxon>
        <taxon>Tracheophyta</taxon>
        <taxon>Spermatophyta</taxon>
        <taxon>Magnoliopsida</taxon>
        <taxon>Liliopsida</taxon>
        <taxon>Arecaceae</taxon>
        <taxon>Arecoideae</taxon>
        <taxon>Cocoseae</taxon>
        <taxon>Attaleinae</taxon>
        <taxon>Cocos</taxon>
    </lineage>
</organism>
<dbReference type="OrthoDB" id="1939047at2759"/>
<reference evidence="2" key="1">
    <citation type="journal article" date="2017" name="Gigascience">
        <title>The genome draft of coconut (Cocos nucifera).</title>
        <authorList>
            <person name="Xiao Y."/>
            <person name="Xu P."/>
            <person name="Fan H."/>
            <person name="Baudouin L."/>
            <person name="Xia W."/>
            <person name="Bocs S."/>
            <person name="Xu J."/>
            <person name="Li Q."/>
            <person name="Guo A."/>
            <person name="Zhou L."/>
            <person name="Li J."/>
            <person name="Wu Y."/>
            <person name="Ma Z."/>
            <person name="Armero A."/>
            <person name="Issali A.E."/>
            <person name="Liu N."/>
            <person name="Peng M."/>
            <person name="Yang Y."/>
        </authorList>
    </citation>
    <scope>NUCLEOTIDE SEQUENCE</scope>
    <source>
        <tissue evidence="2">Spear leaf of Hainan Tall coconut</tissue>
    </source>
</reference>
<reference evidence="2" key="2">
    <citation type="submission" date="2019-07" db="EMBL/GenBank/DDBJ databases">
        <authorList>
            <person name="Yang Y."/>
            <person name="Bocs S."/>
            <person name="Baudouin L."/>
        </authorList>
    </citation>
    <scope>NUCLEOTIDE SEQUENCE</scope>
    <source>
        <tissue evidence="2">Spear leaf of Hainan Tall coconut</tissue>
    </source>
</reference>
<evidence type="ECO:0000256" key="1">
    <source>
        <dbReference type="SAM" id="MobiDB-lite"/>
    </source>
</evidence>
<protein>
    <submittedName>
        <fullName evidence="2">Putative S-adenosyl-L-methionine-dependent tRNA 4-demethylwyosine synthase-like</fullName>
    </submittedName>
</protein>
<dbReference type="AlphaFoldDB" id="A0A8K0NCS6"/>
<feature type="region of interest" description="Disordered" evidence="1">
    <location>
        <begin position="22"/>
        <end position="43"/>
    </location>
</feature>
<proteinExistence type="predicted"/>
<name>A0A8K0NCS6_COCNU</name>
<accession>A0A8K0NCS6</accession>
<dbReference type="EMBL" id="CM017885">
    <property type="protein sequence ID" value="KAG1368608.1"/>
    <property type="molecule type" value="Genomic_DNA"/>
</dbReference>
<sequence length="104" mass="11266">MELAAVDMEDIAGKAVELEDIAGKAPSRKSTGPLSNGGQNGDNGLREMVTLIIRTSLEKQACAGMRKTLQPSGYLNKQVLACFANLIKFLPEYRHGNFTGSHWS</sequence>
<gene>
    <name evidence="2" type="ORF">COCNU_14G010760</name>
</gene>
<evidence type="ECO:0000313" key="2">
    <source>
        <dbReference type="EMBL" id="KAG1368608.1"/>
    </source>
</evidence>
<feature type="compositionally biased region" description="Polar residues" evidence="1">
    <location>
        <begin position="28"/>
        <end position="37"/>
    </location>
</feature>
<dbReference type="Proteomes" id="UP000797356">
    <property type="component" value="Chromosome 14"/>
</dbReference>
<evidence type="ECO:0000313" key="3">
    <source>
        <dbReference type="Proteomes" id="UP000797356"/>
    </source>
</evidence>